<evidence type="ECO:0000256" key="13">
    <source>
        <dbReference type="ARBA" id="ARBA00023136"/>
    </source>
</evidence>
<comment type="subcellular location">
    <subcellularLocation>
        <location evidence="1">Cell inner membrane</location>
        <topology evidence="1">Multi-pass membrane protein</topology>
    </subcellularLocation>
</comment>
<evidence type="ECO:0000256" key="11">
    <source>
        <dbReference type="ARBA" id="ARBA00022840"/>
    </source>
</evidence>
<comment type="similarity">
    <text evidence="2">Belongs to the CpsD/CapB family.</text>
</comment>
<organism evidence="21 22">
    <name type="scientific">Thiosulfatimonas sediminis</name>
    <dbReference type="NCBI Taxonomy" id="2675054"/>
    <lineage>
        <taxon>Bacteria</taxon>
        <taxon>Pseudomonadati</taxon>
        <taxon>Pseudomonadota</taxon>
        <taxon>Gammaproteobacteria</taxon>
        <taxon>Thiotrichales</taxon>
        <taxon>Piscirickettsiaceae</taxon>
        <taxon>Thiosulfatimonas</taxon>
    </lineage>
</organism>
<evidence type="ECO:0000256" key="8">
    <source>
        <dbReference type="ARBA" id="ARBA00022692"/>
    </source>
</evidence>
<dbReference type="Pfam" id="PF02706">
    <property type="entry name" value="Wzz"/>
    <property type="match status" value="1"/>
</dbReference>
<evidence type="ECO:0000256" key="15">
    <source>
        <dbReference type="ARBA" id="ARBA00051245"/>
    </source>
</evidence>
<dbReference type="InterPro" id="IPR025669">
    <property type="entry name" value="AAA_dom"/>
</dbReference>
<dbReference type="EC" id="2.7.10.2" evidence="4"/>
<evidence type="ECO:0000259" key="18">
    <source>
        <dbReference type="Pfam" id="PF02706"/>
    </source>
</evidence>
<keyword evidence="7" id="KW-0808">Transferase</keyword>
<feature type="domain" description="Polysaccharide chain length determinant N-terminal" evidence="18">
    <location>
        <begin position="22"/>
        <end position="112"/>
    </location>
</feature>
<evidence type="ECO:0000259" key="20">
    <source>
        <dbReference type="Pfam" id="PF13807"/>
    </source>
</evidence>
<evidence type="ECO:0000256" key="14">
    <source>
        <dbReference type="ARBA" id="ARBA00023137"/>
    </source>
</evidence>
<keyword evidence="12 17" id="KW-1133">Transmembrane helix</keyword>
<feature type="transmembrane region" description="Helical" evidence="17">
    <location>
        <begin position="494"/>
        <end position="517"/>
    </location>
</feature>
<keyword evidence="5" id="KW-1003">Cell membrane</keyword>
<feature type="coiled-coil region" evidence="16">
    <location>
        <begin position="266"/>
        <end position="370"/>
    </location>
</feature>
<evidence type="ECO:0000256" key="6">
    <source>
        <dbReference type="ARBA" id="ARBA00022519"/>
    </source>
</evidence>
<comment type="catalytic activity">
    <reaction evidence="15">
        <text>L-tyrosyl-[protein] + ATP = O-phospho-L-tyrosyl-[protein] + ADP + H(+)</text>
        <dbReference type="Rhea" id="RHEA:10596"/>
        <dbReference type="Rhea" id="RHEA-COMP:10136"/>
        <dbReference type="Rhea" id="RHEA-COMP:20101"/>
        <dbReference type="ChEBI" id="CHEBI:15378"/>
        <dbReference type="ChEBI" id="CHEBI:30616"/>
        <dbReference type="ChEBI" id="CHEBI:46858"/>
        <dbReference type="ChEBI" id="CHEBI:61978"/>
        <dbReference type="ChEBI" id="CHEBI:456216"/>
        <dbReference type="EC" id="2.7.10.2"/>
    </reaction>
</comment>
<dbReference type="InterPro" id="IPR027417">
    <property type="entry name" value="P-loop_NTPase"/>
</dbReference>
<keyword evidence="10" id="KW-0418">Kinase</keyword>
<dbReference type="Pfam" id="PF13614">
    <property type="entry name" value="AAA_31"/>
    <property type="match status" value="1"/>
</dbReference>
<dbReference type="InterPro" id="IPR050445">
    <property type="entry name" value="Bact_polysacc_biosynth/exp"/>
</dbReference>
<evidence type="ECO:0000256" key="12">
    <source>
        <dbReference type="ARBA" id="ARBA00022989"/>
    </source>
</evidence>
<evidence type="ECO:0000256" key="3">
    <source>
        <dbReference type="ARBA" id="ARBA00008883"/>
    </source>
</evidence>
<dbReference type="InterPro" id="IPR005702">
    <property type="entry name" value="Wzc-like_C"/>
</dbReference>
<dbReference type="GO" id="GO:0005524">
    <property type="term" value="F:ATP binding"/>
    <property type="evidence" value="ECO:0007669"/>
    <property type="project" value="UniProtKB-KW"/>
</dbReference>
<evidence type="ECO:0000259" key="19">
    <source>
        <dbReference type="Pfam" id="PF13614"/>
    </source>
</evidence>
<accession>A0A6F8PTC2</accession>
<evidence type="ECO:0000256" key="5">
    <source>
        <dbReference type="ARBA" id="ARBA00022475"/>
    </source>
</evidence>
<keyword evidence="11" id="KW-0067">ATP-binding</keyword>
<keyword evidence="13 17" id="KW-0472">Membrane</keyword>
<evidence type="ECO:0000256" key="2">
    <source>
        <dbReference type="ARBA" id="ARBA00007316"/>
    </source>
</evidence>
<evidence type="ECO:0000256" key="7">
    <source>
        <dbReference type="ARBA" id="ARBA00022679"/>
    </source>
</evidence>
<protein>
    <recommendedName>
        <fullName evidence="4">non-specific protein-tyrosine kinase</fullName>
        <ecNumber evidence="4">2.7.10.2</ecNumber>
    </recommendedName>
</protein>
<feature type="domain" description="Tyrosine-protein kinase G-rich" evidence="20">
    <location>
        <begin position="438"/>
        <end position="513"/>
    </location>
</feature>
<dbReference type="InterPro" id="IPR003856">
    <property type="entry name" value="LPS_length_determ_N"/>
</dbReference>
<evidence type="ECO:0000256" key="1">
    <source>
        <dbReference type="ARBA" id="ARBA00004429"/>
    </source>
</evidence>
<dbReference type="EMBL" id="AP021889">
    <property type="protein sequence ID" value="BBP45258.1"/>
    <property type="molecule type" value="Genomic_DNA"/>
</dbReference>
<evidence type="ECO:0000313" key="22">
    <source>
        <dbReference type="Proteomes" id="UP000501726"/>
    </source>
</evidence>
<keyword evidence="6" id="KW-0997">Cell inner membrane</keyword>
<evidence type="ECO:0000256" key="10">
    <source>
        <dbReference type="ARBA" id="ARBA00022777"/>
    </source>
</evidence>
<evidence type="ECO:0000256" key="16">
    <source>
        <dbReference type="SAM" id="Coils"/>
    </source>
</evidence>
<sequence>MQNPVSANNPNPLAHIVQSDSTIDVMSILKPLWGYRWRIILFTLLVTALTALFVSTLDPVYKATVKLQIDSKKSQVVSIEQLYSVEQTDDFLNTQYELLKSRDIAERVITDLNLLNHREFSQSQMQAPLFNWKVWLANGLLSQEAKDKFEQQVVSDTPNLNDETPSLDDSQNAFFSAKDEFLLSLITPPKELTETEKLEKAVNRLLAMITVEPIKRSQLVNIHVEMVDPYTAALVANKIAEVYINRQLEMSVEATAQATEWMNGRLVELKQKLNESEQMLQDFKKDKGLIDLDGIVTVSANELSGMNANLINARAELAKIETQYVQVRDMKKEGWEKLTSAPAILSHPLIQGAISEEAKARSNLNELSQRYGAKHPEMRAAAAELDAARTDLEMKVNQIVATIEKQYQAAKANERALASAVWSNKSQIKKIATNEYKLNELKREVETNQALYNTFLTRLKETSATTAEMEVDFRVNVIDKALKPLSPIKPKKSLIVAAAGFLGFAFIVGLIILFRFLNNGFKTSQEVERTLNLPVNGIVPLVKGHSKKHRIANLYSSGDNKAFSEAVNTIRTSVVLSSLGNDYKKIMLTSSIPGEGKTTTALNLAFAVSAMEKTLLIEADMRRPNIAKRLGLPVGSAGLANVLSGSADLETAIYENDGLFVMPAGNVPPNPLELLMNDSFAQMLAVLSEQYERIIIDTPPVQAVSDSLIIGSHVNKVMYVVKSDATAKEVVKKGVGMLLQSGAPVKGIVLNQVDIKRSQREGYYYDGYYDYYGYSK</sequence>
<gene>
    <name evidence="21" type="ORF">THMIRHAS_06310</name>
</gene>
<dbReference type="PANTHER" id="PTHR32309">
    <property type="entry name" value="TYROSINE-PROTEIN KINASE"/>
    <property type="match status" value="1"/>
</dbReference>
<keyword evidence="16" id="KW-0175">Coiled coil</keyword>
<dbReference type="AlphaFoldDB" id="A0A6F8PTC2"/>
<dbReference type="Gene3D" id="3.40.50.300">
    <property type="entry name" value="P-loop containing nucleotide triphosphate hydrolases"/>
    <property type="match status" value="1"/>
</dbReference>
<comment type="similarity">
    <text evidence="3">Belongs to the etk/wzc family.</text>
</comment>
<dbReference type="GO" id="GO:0004713">
    <property type="term" value="F:protein tyrosine kinase activity"/>
    <property type="evidence" value="ECO:0007669"/>
    <property type="project" value="TreeGrafter"/>
</dbReference>
<name>A0A6F8PTC2_9GAMM</name>
<feature type="transmembrane region" description="Helical" evidence="17">
    <location>
        <begin position="35"/>
        <end position="57"/>
    </location>
</feature>
<dbReference type="Proteomes" id="UP000501726">
    <property type="component" value="Chromosome"/>
</dbReference>
<feature type="domain" description="AAA" evidence="19">
    <location>
        <begin position="585"/>
        <end position="705"/>
    </location>
</feature>
<keyword evidence="9" id="KW-0547">Nucleotide-binding</keyword>
<evidence type="ECO:0000256" key="9">
    <source>
        <dbReference type="ARBA" id="ARBA00022741"/>
    </source>
</evidence>
<dbReference type="SUPFAM" id="SSF52540">
    <property type="entry name" value="P-loop containing nucleoside triphosphate hydrolases"/>
    <property type="match status" value="1"/>
</dbReference>
<reference evidence="22" key="1">
    <citation type="submission" date="2019-11" db="EMBL/GenBank/DDBJ databases">
        <title>Isolation and characterization of two novel species in the genus Thiomicrorhabdus.</title>
        <authorList>
            <person name="Mochizuki J."/>
            <person name="Kojima H."/>
            <person name="Fukui M."/>
        </authorList>
    </citation>
    <scope>NUCLEOTIDE SEQUENCE [LARGE SCALE GENOMIC DNA]</scope>
    <source>
        <strain evidence="22">aks77</strain>
    </source>
</reference>
<dbReference type="PANTHER" id="PTHR32309:SF13">
    <property type="entry name" value="FERRIC ENTEROBACTIN TRANSPORT PROTEIN FEPE"/>
    <property type="match status" value="1"/>
</dbReference>
<evidence type="ECO:0000256" key="17">
    <source>
        <dbReference type="SAM" id="Phobius"/>
    </source>
</evidence>
<evidence type="ECO:0000313" key="21">
    <source>
        <dbReference type="EMBL" id="BBP45258.1"/>
    </source>
</evidence>
<dbReference type="Pfam" id="PF13807">
    <property type="entry name" value="GNVR"/>
    <property type="match status" value="1"/>
</dbReference>
<dbReference type="InterPro" id="IPR032807">
    <property type="entry name" value="GNVR"/>
</dbReference>
<proteinExistence type="inferred from homology"/>
<dbReference type="CDD" id="cd05387">
    <property type="entry name" value="BY-kinase"/>
    <property type="match status" value="1"/>
</dbReference>
<dbReference type="NCBIfam" id="TIGR01007">
    <property type="entry name" value="eps_fam"/>
    <property type="match status" value="1"/>
</dbReference>
<keyword evidence="14" id="KW-0829">Tyrosine-protein kinase</keyword>
<keyword evidence="8 17" id="KW-0812">Transmembrane</keyword>
<keyword evidence="22" id="KW-1185">Reference proteome</keyword>
<evidence type="ECO:0000256" key="4">
    <source>
        <dbReference type="ARBA" id="ARBA00011903"/>
    </source>
</evidence>
<dbReference type="GO" id="GO:0005886">
    <property type="term" value="C:plasma membrane"/>
    <property type="evidence" value="ECO:0007669"/>
    <property type="project" value="UniProtKB-SubCell"/>
</dbReference>
<dbReference type="KEGG" id="tse:THMIRHAS_06310"/>
<dbReference type="RefSeq" id="WP_173270821.1">
    <property type="nucleotide sequence ID" value="NZ_AP021889.1"/>
</dbReference>